<dbReference type="RefSeq" id="WP_045619975.1">
    <property type="nucleotide sequence ID" value="NZ_LHPJ01000033.1"/>
</dbReference>
<name>A0A0M0HJA7_VIBNE</name>
<dbReference type="Proteomes" id="UP000037515">
    <property type="component" value="Unassembled WGS sequence"/>
</dbReference>
<accession>A0A0M0HJA7</accession>
<organism evidence="1 2">
    <name type="scientific">Vibrio nereis</name>
    <dbReference type="NCBI Taxonomy" id="693"/>
    <lineage>
        <taxon>Bacteria</taxon>
        <taxon>Pseudomonadati</taxon>
        <taxon>Pseudomonadota</taxon>
        <taxon>Gammaproteobacteria</taxon>
        <taxon>Vibrionales</taxon>
        <taxon>Vibrionaceae</taxon>
        <taxon>Vibrio</taxon>
    </lineage>
</organism>
<reference evidence="2" key="1">
    <citation type="submission" date="2015-08" db="EMBL/GenBank/DDBJ databases">
        <title>Vibrio galatheae sp. nov., a novel member of the Vibrionaceae family isolated from the Solomon Islands.</title>
        <authorList>
            <person name="Giubergia S."/>
            <person name="Machado H."/>
            <person name="Mateiu R.V."/>
            <person name="Gram L."/>
        </authorList>
    </citation>
    <scope>NUCLEOTIDE SEQUENCE [LARGE SCALE GENOMIC DNA]</scope>
    <source>
        <strain evidence="2">DSM 19584</strain>
    </source>
</reference>
<gene>
    <name evidence="1" type="ORF">AKJ17_18310</name>
</gene>
<keyword evidence="2" id="KW-1185">Reference proteome</keyword>
<evidence type="ECO:0000313" key="2">
    <source>
        <dbReference type="Proteomes" id="UP000037515"/>
    </source>
</evidence>
<dbReference type="STRING" id="693.AKJ17_18310"/>
<sequence length="228" mass="26054">MKELAVHSCEKLKEVEKFFASYQSAVLFHSSQHLAQGLPPHLARNIHGNMPIRILDRAPTGYEKGEIPAIELNQADMKQYMMEEGSRKIFEFSVQLMYSNFEHFIREAMIYLKPEKYEGKVIYFGKDKLVELGLDISDELFFNIISIRETRNCLVHNSGVWDEKAARKLSKAIIGDEISDYPLSIGSSTGDTYRTAVGSTIQTALNQTANIKWMSTVLQEFYTVVERT</sequence>
<dbReference type="PATRIC" id="fig|693.5.peg.3721"/>
<protein>
    <recommendedName>
        <fullName evidence="3">Cthe-2314-like HEPN domain-containing protein</fullName>
    </recommendedName>
</protein>
<proteinExistence type="predicted"/>
<evidence type="ECO:0000313" key="1">
    <source>
        <dbReference type="EMBL" id="KOO01867.1"/>
    </source>
</evidence>
<dbReference type="EMBL" id="LHPJ01000033">
    <property type="protein sequence ID" value="KOO01867.1"/>
    <property type="molecule type" value="Genomic_DNA"/>
</dbReference>
<dbReference type="OrthoDB" id="9971161at2"/>
<evidence type="ECO:0008006" key="3">
    <source>
        <dbReference type="Google" id="ProtNLM"/>
    </source>
</evidence>
<dbReference type="AlphaFoldDB" id="A0A0M0HJA7"/>
<comment type="caution">
    <text evidence="1">The sequence shown here is derived from an EMBL/GenBank/DDBJ whole genome shotgun (WGS) entry which is preliminary data.</text>
</comment>